<proteinExistence type="predicted"/>
<evidence type="ECO:0000313" key="1">
    <source>
        <dbReference type="EMBL" id="CDW22984.1"/>
    </source>
</evidence>
<organism evidence="1">
    <name type="scientific">Lepeophtheirus salmonis</name>
    <name type="common">Salmon louse</name>
    <name type="synonym">Caligus salmonis</name>
    <dbReference type="NCBI Taxonomy" id="72036"/>
    <lineage>
        <taxon>Eukaryota</taxon>
        <taxon>Metazoa</taxon>
        <taxon>Ecdysozoa</taxon>
        <taxon>Arthropoda</taxon>
        <taxon>Crustacea</taxon>
        <taxon>Multicrustacea</taxon>
        <taxon>Hexanauplia</taxon>
        <taxon>Copepoda</taxon>
        <taxon>Siphonostomatoida</taxon>
        <taxon>Caligidae</taxon>
        <taxon>Lepeophtheirus</taxon>
    </lineage>
</organism>
<dbReference type="AlphaFoldDB" id="A0A0K2TA69"/>
<protein>
    <submittedName>
        <fullName evidence="1">Uncharacterized protein</fullName>
    </submittedName>
</protein>
<accession>A0A0K2TA69</accession>
<name>A0A0K2TA69_LEPSM</name>
<reference evidence="1" key="1">
    <citation type="submission" date="2014-05" db="EMBL/GenBank/DDBJ databases">
        <authorList>
            <person name="Chronopoulou M."/>
        </authorList>
    </citation>
    <scope>NUCLEOTIDE SEQUENCE</scope>
    <source>
        <tissue evidence="1">Whole organism</tissue>
    </source>
</reference>
<sequence length="39" mass="4660">MKSVKNLKQNFNMMLNVILLFHVLNRITTLSTNYFENTK</sequence>
<dbReference type="EMBL" id="HACA01005623">
    <property type="protein sequence ID" value="CDW22984.1"/>
    <property type="molecule type" value="Transcribed_RNA"/>
</dbReference>